<dbReference type="Pfam" id="PF00076">
    <property type="entry name" value="RRM_1"/>
    <property type="match status" value="3"/>
</dbReference>
<evidence type="ECO:0000313" key="9">
    <source>
        <dbReference type="Ensembl" id="ENSMUNP00000016669.2"/>
    </source>
</evidence>
<dbReference type="GO" id="GO:0003729">
    <property type="term" value="F:mRNA binding"/>
    <property type="evidence" value="ECO:0007669"/>
    <property type="project" value="TreeGrafter"/>
</dbReference>
<evidence type="ECO:0000256" key="2">
    <source>
        <dbReference type="ARBA" id="ARBA00022481"/>
    </source>
</evidence>
<dbReference type="InterPro" id="IPR012677">
    <property type="entry name" value="Nucleotide-bd_a/b_plait_sf"/>
</dbReference>
<protein>
    <submittedName>
        <fullName evidence="9">Uncharacterized protein</fullName>
    </submittedName>
</protein>
<reference evidence="9" key="2">
    <citation type="submission" date="2025-08" db="UniProtKB">
        <authorList>
            <consortium name="Ensembl"/>
        </authorList>
    </citation>
    <scope>IDENTIFICATION</scope>
</reference>
<dbReference type="SUPFAM" id="SSF54928">
    <property type="entry name" value="RNA-binding domain, RBD"/>
    <property type="match status" value="3"/>
</dbReference>
<keyword evidence="7" id="KW-0694">RNA-binding</keyword>
<dbReference type="Gene3D" id="3.30.70.330">
    <property type="match status" value="3"/>
</dbReference>
<reference evidence="9" key="1">
    <citation type="submission" date="2020-03" db="EMBL/GenBank/DDBJ databases">
        <title>Melopsittacus undulatus (budgerigar) genome, bMelUnd1, maternal haplotype with Z.</title>
        <authorList>
            <person name="Gedman G."/>
            <person name="Mountcastle J."/>
            <person name="Haase B."/>
            <person name="Formenti G."/>
            <person name="Wright T."/>
            <person name="Apodaca J."/>
            <person name="Pelan S."/>
            <person name="Chow W."/>
            <person name="Rhie A."/>
            <person name="Howe K."/>
            <person name="Fedrigo O."/>
            <person name="Jarvis E.D."/>
        </authorList>
    </citation>
    <scope>NUCLEOTIDE SEQUENCE [LARGE SCALE GENOMIC DNA]</scope>
</reference>
<evidence type="ECO:0000256" key="7">
    <source>
        <dbReference type="ARBA" id="ARBA00022884"/>
    </source>
</evidence>
<dbReference type="InterPro" id="IPR000504">
    <property type="entry name" value="RRM_dom"/>
</dbReference>
<keyword evidence="4" id="KW-0597">Phosphoprotein</keyword>
<evidence type="ECO:0000256" key="3">
    <source>
        <dbReference type="ARBA" id="ARBA00022499"/>
    </source>
</evidence>
<keyword evidence="8" id="KW-0539">Nucleus</keyword>
<dbReference type="Ensembl" id="ENSMUNT00000019205.2">
    <property type="protein sequence ID" value="ENSMUNP00000016669.2"/>
    <property type="gene ID" value="ENSMUNG00000012836.2"/>
</dbReference>
<gene>
    <name evidence="9" type="primary">LOC101874729</name>
</gene>
<organism evidence="9 10">
    <name type="scientific">Melopsittacus undulatus</name>
    <name type="common">Budgerigar</name>
    <name type="synonym">Psittacus undulatus</name>
    <dbReference type="NCBI Taxonomy" id="13146"/>
    <lineage>
        <taxon>Eukaryota</taxon>
        <taxon>Metazoa</taxon>
        <taxon>Chordata</taxon>
        <taxon>Craniata</taxon>
        <taxon>Vertebrata</taxon>
        <taxon>Euteleostomi</taxon>
        <taxon>Archelosauria</taxon>
        <taxon>Archosauria</taxon>
        <taxon>Dinosauria</taxon>
        <taxon>Saurischia</taxon>
        <taxon>Theropoda</taxon>
        <taxon>Coelurosauria</taxon>
        <taxon>Aves</taxon>
        <taxon>Neognathae</taxon>
        <taxon>Neoaves</taxon>
        <taxon>Telluraves</taxon>
        <taxon>Australaves</taxon>
        <taxon>Psittaciformes</taxon>
        <taxon>Psittaculidae</taxon>
        <taxon>Melopsittacus</taxon>
    </lineage>
</organism>
<dbReference type="InterPro" id="IPR034990">
    <property type="entry name" value="hnRNPM_RRM3"/>
</dbReference>
<dbReference type="PANTHER" id="PTHR23003:SF6">
    <property type="entry name" value="HETEROGENEOUS NUCLEAR RIBONUCLEOPROTEIN M"/>
    <property type="match status" value="1"/>
</dbReference>
<dbReference type="CDD" id="cd12661">
    <property type="entry name" value="RRM3_hnRNPM"/>
    <property type="match status" value="1"/>
</dbReference>
<dbReference type="Pfam" id="PF11532">
    <property type="entry name" value="HnRNP_M_NLS"/>
    <property type="match status" value="1"/>
</dbReference>
<evidence type="ECO:0000256" key="1">
    <source>
        <dbReference type="ARBA" id="ARBA00004123"/>
    </source>
</evidence>
<dbReference type="PROSITE" id="PS50102">
    <property type="entry name" value="RRM"/>
    <property type="match status" value="3"/>
</dbReference>
<keyword evidence="6" id="KW-0832">Ubl conjugation</keyword>
<keyword evidence="5" id="KW-0677">Repeat</keyword>
<dbReference type="PANTHER" id="PTHR23003">
    <property type="entry name" value="RNA RECOGNITION MOTIF RRM DOMAIN CONTAINING PROTEIN"/>
    <property type="match status" value="1"/>
</dbReference>
<dbReference type="InterPro" id="IPR035979">
    <property type="entry name" value="RBD_domain_sf"/>
</dbReference>
<evidence type="ECO:0000256" key="4">
    <source>
        <dbReference type="ARBA" id="ARBA00022553"/>
    </source>
</evidence>
<dbReference type="Proteomes" id="UP000694405">
    <property type="component" value="Chromosome 19"/>
</dbReference>
<evidence type="ECO:0000256" key="6">
    <source>
        <dbReference type="ARBA" id="ARBA00022843"/>
    </source>
</evidence>
<accession>A0A8C6JRG9</accession>
<dbReference type="CDD" id="cd12659">
    <property type="entry name" value="RRM2_hnRNPM"/>
    <property type="match status" value="1"/>
</dbReference>
<proteinExistence type="predicted"/>
<dbReference type="FunFam" id="3.30.70.330:FF:000033">
    <property type="entry name" value="heterogeneous nuclear ribonucleoprotein M isoform X1"/>
    <property type="match status" value="1"/>
</dbReference>
<evidence type="ECO:0000313" key="10">
    <source>
        <dbReference type="Proteomes" id="UP000694405"/>
    </source>
</evidence>
<dbReference type="AlphaFoldDB" id="A0A8C6JRG9"/>
<sequence length="648" mass="70076">SVKRGGNRFEPYANPAKRYRAFITNIPFDVKWQSLKDLVKEKVGEVTYVELLMDAEGNVVEFKMEESMKKAAEVLNKHSLGGRPLKVKEDPDGEHARRAMQKVMAAASGMGVGPGPGGPGMINIPPSILNNPNIPNEIIHALQAGRLGSTVFVANLDYKVGWKKLKEVFSMAGVVVRADILEDKDGKSRGIGTVTFEQAIEAVQAISMFNGQLLFDRPMHVKMDERAFPKGDFFPPERPQQLPRMGMEGMGFGMNKMGGMEGPFGGIENIGRFPAGMNMGRMGDMDRAMGGGFEREFGRNEMGMSRSFGDTLERGIGGGNASIPGIERMAPGIDRMGAGIERIPSGMGHGMERVGSEMDRMGLVLDRMGSNVERMGSGIDRMAPLGIDHIAPNIERMGPAIERMGSGMERMGSGIGFGIERMGAGIDRVGATMDRMGSGVERMGSGMDRMGIGIERMVPAGMGTGMGQVIERMPAGLERIGAAPMERIGIDRMGAAGMERMGLERIGATNMERMGPAMGQGMGAGIERMGLPMGSNFERTMDMERGNFAGNFAGSLGGTGGPAPGVARKACQIFVRNLPFDFTWKMLKDKFNECGHVLYADIKMENGKSKGCGVVRFESPEVAERACRMMNGIQLRGREIDVRIDRNA</sequence>
<keyword evidence="10" id="KW-1185">Reference proteome</keyword>
<dbReference type="InterPro" id="IPR050374">
    <property type="entry name" value="RRT5_SRSF_SR"/>
</dbReference>
<dbReference type="GO" id="GO:0005737">
    <property type="term" value="C:cytoplasm"/>
    <property type="evidence" value="ECO:0007669"/>
    <property type="project" value="TreeGrafter"/>
</dbReference>
<accession>A0A8V5GM06</accession>
<reference evidence="9" key="3">
    <citation type="submission" date="2025-09" db="UniProtKB">
        <authorList>
            <consortium name="Ensembl"/>
        </authorList>
    </citation>
    <scope>IDENTIFICATION</scope>
</reference>
<dbReference type="InterPro" id="IPR024666">
    <property type="entry name" value="HnRNP_M_PY-NLS"/>
</dbReference>
<dbReference type="GO" id="GO:0005634">
    <property type="term" value="C:nucleus"/>
    <property type="evidence" value="ECO:0007669"/>
    <property type="project" value="UniProtKB-SubCell"/>
</dbReference>
<keyword evidence="2" id="KW-0488">Methylation</keyword>
<name>A0A8C6JRG9_MELUD</name>
<evidence type="ECO:0000256" key="5">
    <source>
        <dbReference type="ARBA" id="ARBA00022737"/>
    </source>
</evidence>
<keyword evidence="3" id="KW-1017">Isopeptide bond</keyword>
<evidence type="ECO:0000256" key="8">
    <source>
        <dbReference type="ARBA" id="ARBA00023242"/>
    </source>
</evidence>
<dbReference type="FunFam" id="3.30.70.330:FF:000034">
    <property type="entry name" value="heterogeneous nuclear ribonucleoprotein M isoform X1"/>
    <property type="match status" value="1"/>
</dbReference>
<comment type="subcellular location">
    <subcellularLocation>
        <location evidence="1">Nucleus</location>
    </subcellularLocation>
</comment>
<dbReference type="SMART" id="SM00360">
    <property type="entry name" value="RRM"/>
    <property type="match status" value="3"/>
</dbReference>